<dbReference type="Proteomes" id="UP000591131">
    <property type="component" value="Unassembled WGS sequence"/>
</dbReference>
<reference evidence="3 4" key="1">
    <citation type="submission" date="2020-04" db="EMBL/GenBank/DDBJ databases">
        <title>Perkinsus chesapeaki whole genome sequence.</title>
        <authorList>
            <person name="Bogema D.R."/>
        </authorList>
    </citation>
    <scope>NUCLEOTIDE SEQUENCE [LARGE SCALE GENOMIC DNA]</scope>
    <source>
        <strain evidence="3">ATCC PRA-425</strain>
    </source>
</reference>
<feature type="coiled-coil region" evidence="1">
    <location>
        <begin position="200"/>
        <end position="227"/>
    </location>
</feature>
<gene>
    <name evidence="3" type="ORF">FOL47_005358</name>
</gene>
<evidence type="ECO:0000313" key="4">
    <source>
        <dbReference type="Proteomes" id="UP000591131"/>
    </source>
</evidence>
<name>A0A7J6N2F1_PERCH</name>
<sequence>MSYLYAPSQVDPEEKLCEVIAGLARAALRAEQALLPALEEEASLLKPNEESSHQLATSSLVKMSTQLALTFGAMGDYLEIITDGVPGKVALATMNSLCESFRDVSLALREGVAMAKPVINSMDAAALHHQLLYHDESVDTVDVKSERKMSAITTDTPTAVAYKSAPDRPISTSDCVLGLPPTGRSELDEREFSTALDLRIKELEASLAREKAVLKRSVQERQKKEAEAAAADRPKRLTLPAAMCHPESVDDNICLERVTARDSPAVPEDQLRERWLLICGSRANTSGSPVSEDSAFVGEEEVEELLDFHRAKDPRAHQRRQDFFWPQSKSRSKNAGRPPTAPERKRRTTESRGASESPWATLSTGQFGPVWIRE</sequence>
<accession>A0A7J6N2F1</accession>
<protein>
    <submittedName>
        <fullName evidence="3">Uncharacterized protein</fullName>
    </submittedName>
</protein>
<dbReference type="OrthoDB" id="10565519at2759"/>
<evidence type="ECO:0000256" key="1">
    <source>
        <dbReference type="SAM" id="Coils"/>
    </source>
</evidence>
<evidence type="ECO:0000256" key="2">
    <source>
        <dbReference type="SAM" id="MobiDB-lite"/>
    </source>
</evidence>
<keyword evidence="4" id="KW-1185">Reference proteome</keyword>
<evidence type="ECO:0000313" key="3">
    <source>
        <dbReference type="EMBL" id="KAF4678079.1"/>
    </source>
</evidence>
<feature type="compositionally biased region" description="Basic and acidic residues" evidence="2">
    <location>
        <begin position="310"/>
        <end position="322"/>
    </location>
</feature>
<organism evidence="3 4">
    <name type="scientific">Perkinsus chesapeaki</name>
    <name type="common">Clam parasite</name>
    <name type="synonym">Perkinsus andrewsi</name>
    <dbReference type="NCBI Taxonomy" id="330153"/>
    <lineage>
        <taxon>Eukaryota</taxon>
        <taxon>Sar</taxon>
        <taxon>Alveolata</taxon>
        <taxon>Perkinsozoa</taxon>
        <taxon>Perkinsea</taxon>
        <taxon>Perkinsida</taxon>
        <taxon>Perkinsidae</taxon>
        <taxon>Perkinsus</taxon>
    </lineage>
</organism>
<feature type="compositionally biased region" description="Polar residues" evidence="2">
    <location>
        <begin position="351"/>
        <end position="366"/>
    </location>
</feature>
<feature type="region of interest" description="Disordered" evidence="2">
    <location>
        <begin position="310"/>
        <end position="374"/>
    </location>
</feature>
<proteinExistence type="predicted"/>
<dbReference type="EMBL" id="JAAPAO010000003">
    <property type="protein sequence ID" value="KAF4678079.1"/>
    <property type="molecule type" value="Genomic_DNA"/>
</dbReference>
<comment type="caution">
    <text evidence="3">The sequence shown here is derived from an EMBL/GenBank/DDBJ whole genome shotgun (WGS) entry which is preliminary data.</text>
</comment>
<keyword evidence="1" id="KW-0175">Coiled coil</keyword>
<dbReference type="AlphaFoldDB" id="A0A7J6N2F1"/>